<dbReference type="GO" id="GO:0003697">
    <property type="term" value="F:single-stranded DNA binding"/>
    <property type="evidence" value="ECO:0007669"/>
    <property type="project" value="TreeGrafter"/>
</dbReference>
<evidence type="ECO:0000313" key="2">
    <source>
        <dbReference type="Proteomes" id="UP000053825"/>
    </source>
</evidence>
<dbReference type="PANTHER" id="PTHR46060">
    <property type="entry name" value="MARINER MOS1 TRANSPOSASE-LIKE PROTEIN"/>
    <property type="match status" value="1"/>
</dbReference>
<reference evidence="1 2" key="1">
    <citation type="submission" date="2015-07" db="EMBL/GenBank/DDBJ databases">
        <title>The genome of Habropoda laboriosa.</title>
        <authorList>
            <person name="Pan H."/>
            <person name="Kapheim K."/>
        </authorList>
    </citation>
    <scope>NUCLEOTIDE SEQUENCE [LARGE SCALE GENOMIC DNA]</scope>
    <source>
        <strain evidence="1">0110345459</strain>
    </source>
</reference>
<keyword evidence="1" id="KW-0489">Methyltransferase</keyword>
<keyword evidence="1" id="KW-0808">Transferase</keyword>
<dbReference type="GO" id="GO:0046975">
    <property type="term" value="F:histone H3K36 methyltransferase activity"/>
    <property type="evidence" value="ECO:0007669"/>
    <property type="project" value="TreeGrafter"/>
</dbReference>
<dbReference type="InterPro" id="IPR036397">
    <property type="entry name" value="RNaseH_sf"/>
</dbReference>
<dbReference type="GO" id="GO:0006303">
    <property type="term" value="P:double-strand break repair via nonhomologous end joining"/>
    <property type="evidence" value="ECO:0007669"/>
    <property type="project" value="TreeGrafter"/>
</dbReference>
<dbReference type="GO" id="GO:0000014">
    <property type="term" value="F:single-stranded DNA endodeoxyribonuclease activity"/>
    <property type="evidence" value="ECO:0007669"/>
    <property type="project" value="TreeGrafter"/>
</dbReference>
<organism evidence="1 2">
    <name type="scientific">Habropoda laboriosa</name>
    <dbReference type="NCBI Taxonomy" id="597456"/>
    <lineage>
        <taxon>Eukaryota</taxon>
        <taxon>Metazoa</taxon>
        <taxon>Ecdysozoa</taxon>
        <taxon>Arthropoda</taxon>
        <taxon>Hexapoda</taxon>
        <taxon>Insecta</taxon>
        <taxon>Pterygota</taxon>
        <taxon>Neoptera</taxon>
        <taxon>Endopterygota</taxon>
        <taxon>Hymenoptera</taxon>
        <taxon>Apocrita</taxon>
        <taxon>Aculeata</taxon>
        <taxon>Apoidea</taxon>
        <taxon>Anthophila</taxon>
        <taxon>Apidae</taxon>
        <taxon>Habropoda</taxon>
    </lineage>
</organism>
<keyword evidence="2" id="KW-1185">Reference proteome</keyword>
<dbReference type="EMBL" id="KQ415227">
    <property type="protein sequence ID" value="KOC58722.1"/>
    <property type="molecule type" value="Genomic_DNA"/>
</dbReference>
<dbReference type="GO" id="GO:0044774">
    <property type="term" value="P:mitotic DNA integrity checkpoint signaling"/>
    <property type="evidence" value="ECO:0007669"/>
    <property type="project" value="TreeGrafter"/>
</dbReference>
<dbReference type="Gene3D" id="3.30.420.10">
    <property type="entry name" value="Ribonuclease H-like superfamily/Ribonuclease H"/>
    <property type="match status" value="1"/>
</dbReference>
<dbReference type="Proteomes" id="UP000053825">
    <property type="component" value="Unassembled WGS sequence"/>
</dbReference>
<dbReference type="GO" id="GO:0000793">
    <property type="term" value="C:condensed chromosome"/>
    <property type="evidence" value="ECO:0007669"/>
    <property type="project" value="TreeGrafter"/>
</dbReference>
<dbReference type="GO" id="GO:0044547">
    <property type="term" value="F:DNA topoisomerase binding"/>
    <property type="evidence" value="ECO:0007669"/>
    <property type="project" value="TreeGrafter"/>
</dbReference>
<feature type="non-terminal residue" evidence="1">
    <location>
        <position position="1"/>
    </location>
</feature>
<dbReference type="GO" id="GO:0031297">
    <property type="term" value="P:replication fork processing"/>
    <property type="evidence" value="ECO:0007669"/>
    <property type="project" value="TreeGrafter"/>
</dbReference>
<dbReference type="GO" id="GO:0005634">
    <property type="term" value="C:nucleus"/>
    <property type="evidence" value="ECO:0007669"/>
    <property type="project" value="TreeGrafter"/>
</dbReference>
<dbReference type="GO" id="GO:0015074">
    <property type="term" value="P:DNA integration"/>
    <property type="evidence" value="ECO:0007669"/>
    <property type="project" value="TreeGrafter"/>
</dbReference>
<name>A0A0L7QJ99_9HYME</name>
<dbReference type="GO" id="GO:0042800">
    <property type="term" value="F:histone H3K4 methyltransferase activity"/>
    <property type="evidence" value="ECO:0007669"/>
    <property type="project" value="TreeGrafter"/>
</dbReference>
<dbReference type="GO" id="GO:0000729">
    <property type="term" value="P:DNA double-strand break processing"/>
    <property type="evidence" value="ECO:0007669"/>
    <property type="project" value="TreeGrafter"/>
</dbReference>
<evidence type="ECO:0000313" key="1">
    <source>
        <dbReference type="EMBL" id="KOC58722.1"/>
    </source>
</evidence>
<protein>
    <submittedName>
        <fullName evidence="1">Histone-lysine N-methyltransferase SETMAR</fullName>
    </submittedName>
</protein>
<accession>A0A0L7QJ99</accession>
<dbReference type="InterPro" id="IPR052709">
    <property type="entry name" value="Transposase-MT_Hybrid"/>
</dbReference>
<dbReference type="AlphaFoldDB" id="A0A0L7QJ99"/>
<dbReference type="GO" id="GO:0003690">
    <property type="term" value="F:double-stranded DNA binding"/>
    <property type="evidence" value="ECO:0007669"/>
    <property type="project" value="TreeGrafter"/>
</dbReference>
<dbReference type="GO" id="GO:0032259">
    <property type="term" value="P:methylation"/>
    <property type="evidence" value="ECO:0007669"/>
    <property type="project" value="UniProtKB-KW"/>
</dbReference>
<dbReference type="STRING" id="597456.A0A0L7QJ99"/>
<gene>
    <name evidence="1" type="ORF">WH47_05389</name>
</gene>
<dbReference type="GO" id="GO:0035861">
    <property type="term" value="C:site of double-strand break"/>
    <property type="evidence" value="ECO:0007669"/>
    <property type="project" value="TreeGrafter"/>
</dbReference>
<dbReference type="PANTHER" id="PTHR46060:SF2">
    <property type="entry name" value="HISTONE-LYSINE N-METHYLTRANSFERASE SETMAR"/>
    <property type="match status" value="1"/>
</dbReference>
<sequence length="56" mass="6666">SLSPTDYHFFKQLDHYFQGKIFNNQTAAEDAYKEFISSRTPEFYATGIEKLISRWQ</sequence>
<proteinExistence type="predicted"/>